<evidence type="ECO:0000313" key="2">
    <source>
        <dbReference type="EMBL" id="TNN44177.1"/>
    </source>
</evidence>
<dbReference type="Proteomes" id="UP000314294">
    <property type="component" value="Unassembled WGS sequence"/>
</dbReference>
<dbReference type="AlphaFoldDB" id="A0A4Z2FSG8"/>
<comment type="caution">
    <text evidence="2">The sequence shown here is derived from an EMBL/GenBank/DDBJ whole genome shotgun (WGS) entry which is preliminary data.</text>
</comment>
<feature type="compositionally biased region" description="Basic residues" evidence="1">
    <location>
        <begin position="28"/>
        <end position="38"/>
    </location>
</feature>
<dbReference type="EMBL" id="SRLO01000919">
    <property type="protein sequence ID" value="TNN44177.1"/>
    <property type="molecule type" value="Genomic_DNA"/>
</dbReference>
<protein>
    <submittedName>
        <fullName evidence="2">Uncharacterized protein</fullName>
    </submittedName>
</protein>
<proteinExistence type="predicted"/>
<organism evidence="2 3">
    <name type="scientific">Liparis tanakae</name>
    <name type="common">Tanaka's snailfish</name>
    <dbReference type="NCBI Taxonomy" id="230148"/>
    <lineage>
        <taxon>Eukaryota</taxon>
        <taxon>Metazoa</taxon>
        <taxon>Chordata</taxon>
        <taxon>Craniata</taxon>
        <taxon>Vertebrata</taxon>
        <taxon>Euteleostomi</taxon>
        <taxon>Actinopterygii</taxon>
        <taxon>Neopterygii</taxon>
        <taxon>Teleostei</taxon>
        <taxon>Neoteleostei</taxon>
        <taxon>Acanthomorphata</taxon>
        <taxon>Eupercaria</taxon>
        <taxon>Perciformes</taxon>
        <taxon>Cottioidei</taxon>
        <taxon>Cottales</taxon>
        <taxon>Liparidae</taxon>
        <taxon>Liparis</taxon>
    </lineage>
</organism>
<evidence type="ECO:0000313" key="3">
    <source>
        <dbReference type="Proteomes" id="UP000314294"/>
    </source>
</evidence>
<reference evidence="2 3" key="1">
    <citation type="submission" date="2019-03" db="EMBL/GenBank/DDBJ databases">
        <title>First draft genome of Liparis tanakae, snailfish: a comprehensive survey of snailfish specific genes.</title>
        <authorList>
            <person name="Kim W."/>
            <person name="Song I."/>
            <person name="Jeong J.-H."/>
            <person name="Kim D."/>
            <person name="Kim S."/>
            <person name="Ryu S."/>
            <person name="Song J.Y."/>
            <person name="Lee S.K."/>
        </authorList>
    </citation>
    <scope>NUCLEOTIDE SEQUENCE [LARGE SCALE GENOMIC DNA]</scope>
    <source>
        <tissue evidence="2">Muscle</tissue>
    </source>
</reference>
<accession>A0A4Z2FSG8</accession>
<gene>
    <name evidence="2" type="ORF">EYF80_045622</name>
</gene>
<keyword evidence="3" id="KW-1185">Reference proteome</keyword>
<evidence type="ECO:0000256" key="1">
    <source>
        <dbReference type="SAM" id="MobiDB-lite"/>
    </source>
</evidence>
<name>A0A4Z2FSG8_9TELE</name>
<feature type="region of interest" description="Disordered" evidence="1">
    <location>
        <begin position="1"/>
        <end position="38"/>
    </location>
</feature>
<sequence length="133" mass="14310">MTGKSAGCVARGGAAPPHLYPPPSSHPASHHPTARNMHHSLDSAHIRVDAAGSGRGLMAVSPRRFTWRRCCGVREDDLGLGVFVMRRHASTRNLKRRKVVHNTKAAFVAKEDVDRVASAPCGSSARGKDENVL</sequence>